<evidence type="ECO:0000256" key="8">
    <source>
        <dbReference type="ARBA" id="ARBA00023065"/>
    </source>
</evidence>
<protein>
    <recommendedName>
        <fullName evidence="11">Nickel import ATP-binding protein NikE</fullName>
        <ecNumber evidence="11">7.2.2.11</ecNumber>
    </recommendedName>
</protein>
<keyword evidence="1 11" id="KW-0813">Transport</keyword>
<evidence type="ECO:0000259" key="12">
    <source>
        <dbReference type="PROSITE" id="PS50893"/>
    </source>
</evidence>
<keyword evidence="4 11" id="KW-0533">Nickel</keyword>
<dbReference type="NCBIfam" id="TIGR02769">
    <property type="entry name" value="nickel_nikE"/>
    <property type="match status" value="1"/>
</dbReference>
<comment type="function">
    <text evidence="11">Part of the ABC transporter complex NikABCDE involved in nickel import. Responsible for energy coupling to the transport system.</text>
</comment>
<dbReference type="AlphaFoldDB" id="A0AAP9QWS2"/>
<gene>
    <name evidence="13" type="primary">nikE</name>
    <name evidence="13" type="ORF">HV331_11795</name>
</gene>
<organism evidence="13 14">
    <name type="scientific">Klebsiella aerogenes</name>
    <name type="common">Enterobacter aerogenes</name>
    <dbReference type="NCBI Taxonomy" id="548"/>
    <lineage>
        <taxon>Bacteria</taxon>
        <taxon>Pseudomonadati</taxon>
        <taxon>Pseudomonadota</taxon>
        <taxon>Gammaproteobacteria</taxon>
        <taxon>Enterobacterales</taxon>
        <taxon>Enterobacteriaceae</taxon>
        <taxon>Klebsiella/Raoultella group</taxon>
        <taxon>Klebsiella</taxon>
    </lineage>
</organism>
<name>A0AAP9QWS2_KLEAE</name>
<dbReference type="PROSITE" id="PS50893">
    <property type="entry name" value="ABC_TRANSPORTER_2"/>
    <property type="match status" value="1"/>
</dbReference>
<evidence type="ECO:0000256" key="10">
    <source>
        <dbReference type="ARBA" id="ARBA00023136"/>
    </source>
</evidence>
<keyword evidence="10 11" id="KW-0472">Membrane</keyword>
<dbReference type="GO" id="GO:0016887">
    <property type="term" value="F:ATP hydrolysis activity"/>
    <property type="evidence" value="ECO:0007669"/>
    <property type="project" value="InterPro"/>
</dbReference>
<dbReference type="Gene3D" id="3.40.50.300">
    <property type="entry name" value="P-loop containing nucleotide triphosphate hydrolases"/>
    <property type="match status" value="1"/>
</dbReference>
<evidence type="ECO:0000313" key="14">
    <source>
        <dbReference type="Proteomes" id="UP000514462"/>
    </source>
</evidence>
<keyword evidence="3 11" id="KW-0997">Cell inner membrane</keyword>
<dbReference type="PANTHER" id="PTHR43776">
    <property type="entry name" value="TRANSPORT ATP-BINDING PROTEIN"/>
    <property type="match status" value="1"/>
</dbReference>
<dbReference type="RefSeq" id="WP_045375710.1">
    <property type="nucleotide sequence ID" value="NZ_CP055904.1"/>
</dbReference>
<sequence>MNLLSVNAVSHDYPHHGPVLRDIQFDIAPGETVALLGRSGCGKSTLARMLVGLETPRYGDVAWRGASLTSLKGEATGAFRRDIQLVFQDAISAVNPRKTVREIISEPLRHLFSLSREERTQRVEEMLLAVDLAPALLNKRPAQLSGGQLQRVCLARALVVRPQLLILDEAVSNLDLMLQAEIIALLKRLQAQFATACLFITHDLRLVERFCQRVLVMDSGRIVETAAVSLPLRLTSAAGQALQRAVLPPFPRTLLNEAMPCSA</sequence>
<reference evidence="14" key="1">
    <citation type="submission" date="2020-06" db="EMBL/GenBank/DDBJ databases">
        <title>REHAB project genomes.</title>
        <authorList>
            <person name="Shaw L.P."/>
        </authorList>
    </citation>
    <scope>NUCLEOTIDE SEQUENCE [LARGE SCALE GENOMIC DNA]</scope>
    <source>
        <strain evidence="14">RHBSTW-00938</strain>
    </source>
</reference>
<dbReference type="InterPro" id="IPR050319">
    <property type="entry name" value="ABC_transp_ATP-bind"/>
</dbReference>
<dbReference type="SUPFAM" id="SSF52540">
    <property type="entry name" value="P-loop containing nucleoside triphosphate hydrolases"/>
    <property type="match status" value="1"/>
</dbReference>
<evidence type="ECO:0000256" key="2">
    <source>
        <dbReference type="ARBA" id="ARBA00022475"/>
    </source>
</evidence>
<dbReference type="GO" id="GO:0016151">
    <property type="term" value="F:nickel cation binding"/>
    <property type="evidence" value="ECO:0007669"/>
    <property type="project" value="UniProtKB-UniRule"/>
</dbReference>
<keyword evidence="9 11" id="KW-0921">Nickel transport</keyword>
<feature type="domain" description="ABC transporter" evidence="12">
    <location>
        <begin position="1"/>
        <end position="244"/>
    </location>
</feature>
<dbReference type="SMART" id="SM00382">
    <property type="entry name" value="AAA"/>
    <property type="match status" value="1"/>
</dbReference>
<dbReference type="InterPro" id="IPR027417">
    <property type="entry name" value="P-loop_NTPase"/>
</dbReference>
<accession>A0AAP9QWS2</accession>
<evidence type="ECO:0000256" key="5">
    <source>
        <dbReference type="ARBA" id="ARBA00022741"/>
    </source>
</evidence>
<comment type="subcellular location">
    <subcellularLocation>
        <location evidence="11">Cell inner membrane</location>
        <topology evidence="11">Peripheral membrane protein</topology>
    </subcellularLocation>
</comment>
<evidence type="ECO:0000313" key="13">
    <source>
        <dbReference type="EMBL" id="QMR40118.1"/>
    </source>
</evidence>
<comment type="similarity">
    <text evidence="11">Belongs to the ABC transporter superfamily. Nickel importer (TC 3.A.1.5.3) family.</text>
</comment>
<dbReference type="InterPro" id="IPR014137">
    <property type="entry name" value="Nickel_NikE"/>
</dbReference>
<dbReference type="Pfam" id="PF00005">
    <property type="entry name" value="ABC_tran"/>
    <property type="match status" value="1"/>
</dbReference>
<keyword evidence="2 11" id="KW-1003">Cell membrane</keyword>
<evidence type="ECO:0000256" key="11">
    <source>
        <dbReference type="RuleBase" id="RU369064"/>
    </source>
</evidence>
<dbReference type="InterPro" id="IPR017871">
    <property type="entry name" value="ABC_transporter-like_CS"/>
</dbReference>
<dbReference type="GO" id="GO:0015413">
    <property type="term" value="F:ABC-type nickel transporter activity"/>
    <property type="evidence" value="ECO:0007669"/>
    <property type="project" value="UniProtKB-UniRule"/>
</dbReference>
<evidence type="ECO:0000256" key="6">
    <source>
        <dbReference type="ARBA" id="ARBA00022840"/>
    </source>
</evidence>
<keyword evidence="6 11" id="KW-0067">ATP-binding</keyword>
<dbReference type="PANTHER" id="PTHR43776:SF7">
    <property type="entry name" value="D,D-DIPEPTIDE TRANSPORT ATP-BINDING PROTEIN DDPF-RELATED"/>
    <property type="match status" value="1"/>
</dbReference>
<evidence type="ECO:0000256" key="3">
    <source>
        <dbReference type="ARBA" id="ARBA00022519"/>
    </source>
</evidence>
<dbReference type="Proteomes" id="UP000514462">
    <property type="component" value="Chromosome"/>
</dbReference>
<keyword evidence="5 11" id="KW-0547">Nucleotide-binding</keyword>
<evidence type="ECO:0000256" key="1">
    <source>
        <dbReference type="ARBA" id="ARBA00022448"/>
    </source>
</evidence>
<dbReference type="EC" id="7.2.2.11" evidence="11"/>
<keyword evidence="8 11" id="KW-0406">Ion transport</keyword>
<dbReference type="GO" id="GO:0005524">
    <property type="term" value="F:ATP binding"/>
    <property type="evidence" value="ECO:0007669"/>
    <property type="project" value="UniProtKB-UniRule"/>
</dbReference>
<dbReference type="PROSITE" id="PS00211">
    <property type="entry name" value="ABC_TRANSPORTER_1"/>
    <property type="match status" value="1"/>
</dbReference>
<evidence type="ECO:0000256" key="9">
    <source>
        <dbReference type="ARBA" id="ARBA00023112"/>
    </source>
</evidence>
<dbReference type="GO" id="GO:0005886">
    <property type="term" value="C:plasma membrane"/>
    <property type="evidence" value="ECO:0007669"/>
    <property type="project" value="UniProtKB-SubCell"/>
</dbReference>
<comment type="subunit">
    <text evidence="11">The complex is composed of two ATP-binding proteins (NikD and NikE), two transmembrane proteins (NikB and NikC) and a solute-binding protein (NikA).</text>
</comment>
<evidence type="ECO:0000256" key="4">
    <source>
        <dbReference type="ARBA" id="ARBA00022596"/>
    </source>
</evidence>
<evidence type="ECO:0000256" key="7">
    <source>
        <dbReference type="ARBA" id="ARBA00022967"/>
    </source>
</evidence>
<dbReference type="InterPro" id="IPR003439">
    <property type="entry name" value="ABC_transporter-like_ATP-bd"/>
</dbReference>
<dbReference type="NCBIfam" id="NF007739">
    <property type="entry name" value="PRK10419.1"/>
    <property type="match status" value="1"/>
</dbReference>
<proteinExistence type="inferred from homology"/>
<keyword evidence="7 11" id="KW-1278">Translocase</keyword>
<dbReference type="EMBL" id="CP055904">
    <property type="protein sequence ID" value="QMR40118.1"/>
    <property type="molecule type" value="Genomic_DNA"/>
</dbReference>
<dbReference type="CDD" id="cd03257">
    <property type="entry name" value="ABC_NikE_OppD_transporters"/>
    <property type="match status" value="1"/>
</dbReference>
<dbReference type="InterPro" id="IPR003593">
    <property type="entry name" value="AAA+_ATPase"/>
</dbReference>
<comment type="catalytic activity">
    <reaction evidence="11">
        <text>Ni(2+)(out) + ATP + H2O = Ni(2+)(in) + ADP + phosphate + H(+)</text>
        <dbReference type="Rhea" id="RHEA:15557"/>
        <dbReference type="ChEBI" id="CHEBI:15377"/>
        <dbReference type="ChEBI" id="CHEBI:15378"/>
        <dbReference type="ChEBI" id="CHEBI:30616"/>
        <dbReference type="ChEBI" id="CHEBI:43474"/>
        <dbReference type="ChEBI" id="CHEBI:49786"/>
        <dbReference type="ChEBI" id="CHEBI:456216"/>
        <dbReference type="EC" id="7.2.2.11"/>
    </reaction>
</comment>